<evidence type="ECO:0008006" key="7">
    <source>
        <dbReference type="Google" id="ProtNLM"/>
    </source>
</evidence>
<reference evidence="5 6" key="1">
    <citation type="submission" date="2024-03" db="EMBL/GenBank/DDBJ databases">
        <title>Aureococcus anophagefferens CCMP1851 and Kratosvirus quantuckense: Draft genome of a second virus-susceptible host strain in the model system.</title>
        <authorList>
            <person name="Chase E."/>
            <person name="Truchon A.R."/>
            <person name="Schepens W."/>
            <person name="Wilhelm S.W."/>
        </authorList>
    </citation>
    <scope>NUCLEOTIDE SEQUENCE [LARGE SCALE GENOMIC DNA]</scope>
    <source>
        <strain evidence="5 6">CCMP1851</strain>
    </source>
</reference>
<dbReference type="InterPro" id="IPR011993">
    <property type="entry name" value="PH-like_dom_sf"/>
</dbReference>
<dbReference type="EMBL" id="JBBJCI010000252">
    <property type="protein sequence ID" value="KAK7237317.1"/>
    <property type="molecule type" value="Genomic_DNA"/>
</dbReference>
<dbReference type="SUPFAM" id="SSF52540">
    <property type="entry name" value="P-loop containing nucleoside triphosphate hydrolases"/>
    <property type="match status" value="1"/>
</dbReference>
<protein>
    <recommendedName>
        <fullName evidence="7">JmjC domain-containing protein</fullName>
    </recommendedName>
</protein>
<feature type="domain" description="JmjC" evidence="4">
    <location>
        <begin position="117"/>
        <end position="314"/>
    </location>
</feature>
<dbReference type="Gene3D" id="3.40.50.300">
    <property type="entry name" value="P-loop containing nucleotide triphosphate hydrolases"/>
    <property type="match status" value="1"/>
</dbReference>
<name>A0ABR1FS68_AURAN</name>
<accession>A0ABR1FS68</accession>
<feature type="compositionally biased region" description="Low complexity" evidence="1">
    <location>
        <begin position="712"/>
        <end position="734"/>
    </location>
</feature>
<dbReference type="InterPro" id="IPR027417">
    <property type="entry name" value="P-loop_NTPase"/>
</dbReference>
<dbReference type="InterPro" id="IPR001849">
    <property type="entry name" value="PH_domain"/>
</dbReference>
<dbReference type="InterPro" id="IPR050910">
    <property type="entry name" value="JMJD6_ArgDemeth/LysHydrox"/>
</dbReference>
<proteinExistence type="predicted"/>
<comment type="caution">
    <text evidence="5">The sequence shown here is derived from an EMBL/GenBank/DDBJ whole genome shotgun (WGS) entry which is preliminary data.</text>
</comment>
<sequence>MTRKECRAMTICLAMLCTIPCAALVVPDRPAARVDARDHAAIAAALDAGEPFIAAEALSARDCEAWTDALMMRLGDAPVRRQRRGEALEMPLGAFFEDALTSSHALPSFLFDEFLLDGDDDLRGAAVGPQRAIFGGERSWFDHFPESRRPRDGCVVGAGAGARSPLHRDPYDWTGTSLCVEGSKVWRFALDVSDADLGAYELASEAFGGDSAGTQSDADLYARRVGDGWPEPYAYDDDPALAATWSAAARFAPDVALPKTARFVTALQRAGDVVVVPPRAWHQTYALEPSLAVASQFCGRRDGPSVVAHVLRHAQGGACRGETDRLAAMAATDAPADVVRAVFDAPRAATKPMGKPKTYAPANYGSVSEALLGLYTGKVKDVERDMLFDRFTTSLLSDAELLAKPMGLPRDAHRPGADDGRLRRAMDGASGTAIPGNAATSSKSRPFRALSKFGSAFLNKFCISELRCELTDQLTLIDTPGILAGSKQTMGRQYDFSAIHKIGVSGELKEIIEALHAHDEKMRLVLNKADCLSTEEIMHVYGGTMWFLGKVFTTPEVKRSYMSSFWDKPLKNPELERFMTEERQRLLDDLYALPAGARQRKINEFVKRLMGKAKAKDRLIEHLPDEFAKVAQNSGVPLQDFPASPRTARRDYVAEDLKGWLHKQSTKGAWQKRYFILKDGELFYFRKPEETKPSGALDLSGCSVAAYRRRTATSSSASRRPSGPTTSPRPTATR</sequence>
<dbReference type="Gene3D" id="2.60.120.650">
    <property type="entry name" value="Cupin"/>
    <property type="match status" value="1"/>
</dbReference>
<gene>
    <name evidence="5" type="ORF">SO694_000960110</name>
</gene>
<dbReference type="Gene3D" id="2.30.29.30">
    <property type="entry name" value="Pleckstrin-homology domain (PH domain)/Phosphotyrosine-binding domain (PTB)"/>
    <property type="match status" value="1"/>
</dbReference>
<evidence type="ECO:0000313" key="6">
    <source>
        <dbReference type="Proteomes" id="UP001363151"/>
    </source>
</evidence>
<dbReference type="SUPFAM" id="SSF51197">
    <property type="entry name" value="Clavaminate synthase-like"/>
    <property type="match status" value="1"/>
</dbReference>
<evidence type="ECO:0000256" key="1">
    <source>
        <dbReference type="SAM" id="MobiDB-lite"/>
    </source>
</evidence>
<dbReference type="Proteomes" id="UP001363151">
    <property type="component" value="Unassembled WGS sequence"/>
</dbReference>
<feature type="signal peptide" evidence="2">
    <location>
        <begin position="1"/>
        <end position="23"/>
    </location>
</feature>
<dbReference type="Pfam" id="PF00169">
    <property type="entry name" value="PH"/>
    <property type="match status" value="1"/>
</dbReference>
<dbReference type="PROSITE" id="PS51184">
    <property type="entry name" value="JMJC"/>
    <property type="match status" value="1"/>
</dbReference>
<dbReference type="PROSITE" id="PS50003">
    <property type="entry name" value="PH_DOMAIN"/>
    <property type="match status" value="1"/>
</dbReference>
<feature type="region of interest" description="Disordered" evidence="1">
    <location>
        <begin position="710"/>
        <end position="734"/>
    </location>
</feature>
<dbReference type="PANTHER" id="PTHR12480">
    <property type="entry name" value="ARGININE DEMETHYLASE AND LYSYL-HYDROXYLASE JMJD"/>
    <property type="match status" value="1"/>
</dbReference>
<evidence type="ECO:0000313" key="5">
    <source>
        <dbReference type="EMBL" id="KAK7237317.1"/>
    </source>
</evidence>
<dbReference type="SUPFAM" id="SSF50729">
    <property type="entry name" value="PH domain-like"/>
    <property type="match status" value="1"/>
</dbReference>
<evidence type="ECO:0000259" key="3">
    <source>
        <dbReference type="PROSITE" id="PS50003"/>
    </source>
</evidence>
<evidence type="ECO:0000259" key="4">
    <source>
        <dbReference type="PROSITE" id="PS51184"/>
    </source>
</evidence>
<dbReference type="Gene3D" id="1.10.268.20">
    <property type="match status" value="2"/>
</dbReference>
<feature type="domain" description="PH" evidence="3">
    <location>
        <begin position="654"/>
        <end position="734"/>
    </location>
</feature>
<dbReference type="InterPro" id="IPR003347">
    <property type="entry name" value="JmjC_dom"/>
</dbReference>
<keyword evidence="6" id="KW-1185">Reference proteome</keyword>
<keyword evidence="2" id="KW-0732">Signal</keyword>
<feature type="chain" id="PRO_5047286954" description="JmjC domain-containing protein" evidence="2">
    <location>
        <begin position="24"/>
        <end position="734"/>
    </location>
</feature>
<organism evidence="5 6">
    <name type="scientific">Aureococcus anophagefferens</name>
    <name type="common">Harmful bloom alga</name>
    <dbReference type="NCBI Taxonomy" id="44056"/>
    <lineage>
        <taxon>Eukaryota</taxon>
        <taxon>Sar</taxon>
        <taxon>Stramenopiles</taxon>
        <taxon>Ochrophyta</taxon>
        <taxon>Pelagophyceae</taxon>
        <taxon>Pelagomonadales</taxon>
        <taxon>Pelagomonadaceae</taxon>
        <taxon>Aureococcus</taxon>
    </lineage>
</organism>
<evidence type="ECO:0000256" key="2">
    <source>
        <dbReference type="SAM" id="SignalP"/>
    </source>
</evidence>